<feature type="compositionally biased region" description="Acidic residues" evidence="1">
    <location>
        <begin position="757"/>
        <end position="766"/>
    </location>
</feature>
<evidence type="ECO:0000259" key="2">
    <source>
        <dbReference type="PROSITE" id="PS51468"/>
    </source>
</evidence>
<dbReference type="InterPro" id="IPR013694">
    <property type="entry name" value="VIT"/>
</dbReference>
<evidence type="ECO:0000313" key="4">
    <source>
        <dbReference type="Proteomes" id="UP000654075"/>
    </source>
</evidence>
<feature type="compositionally biased region" description="Polar residues" evidence="1">
    <location>
        <begin position="769"/>
        <end position="790"/>
    </location>
</feature>
<feature type="compositionally biased region" description="Low complexity" evidence="1">
    <location>
        <begin position="341"/>
        <end position="371"/>
    </location>
</feature>
<evidence type="ECO:0000256" key="1">
    <source>
        <dbReference type="SAM" id="MobiDB-lite"/>
    </source>
</evidence>
<dbReference type="PANTHER" id="PTHR45737">
    <property type="entry name" value="VON WILLEBRAND FACTOR A DOMAIN-CONTAINING PROTEIN 5A"/>
    <property type="match status" value="1"/>
</dbReference>
<feature type="compositionally biased region" description="Basic and acidic residues" evidence="1">
    <location>
        <begin position="1301"/>
        <end position="1312"/>
    </location>
</feature>
<dbReference type="EMBL" id="CAJNNV010024599">
    <property type="protein sequence ID" value="CAE8610266.1"/>
    <property type="molecule type" value="Genomic_DNA"/>
</dbReference>
<feature type="region of interest" description="Disordered" evidence="1">
    <location>
        <begin position="329"/>
        <end position="382"/>
    </location>
</feature>
<feature type="region of interest" description="Disordered" evidence="1">
    <location>
        <begin position="1293"/>
        <end position="1320"/>
    </location>
</feature>
<keyword evidence="4" id="KW-1185">Reference proteome</keyword>
<dbReference type="PANTHER" id="PTHR45737:SF6">
    <property type="entry name" value="VON WILLEBRAND FACTOR A DOMAIN-CONTAINING PROTEIN 5A"/>
    <property type="match status" value="1"/>
</dbReference>
<name>A0A813F9P4_POLGL</name>
<accession>A0A813F9P4</accession>
<reference evidence="3" key="1">
    <citation type="submission" date="2021-02" db="EMBL/GenBank/DDBJ databases">
        <authorList>
            <person name="Dougan E. K."/>
            <person name="Rhodes N."/>
            <person name="Thang M."/>
            <person name="Chan C."/>
        </authorList>
    </citation>
    <scope>NUCLEOTIDE SEQUENCE</scope>
</reference>
<feature type="domain" description="VIT" evidence="2">
    <location>
        <begin position="129"/>
        <end position="257"/>
    </location>
</feature>
<feature type="region of interest" description="Disordered" evidence="1">
    <location>
        <begin position="754"/>
        <end position="790"/>
    </location>
</feature>
<evidence type="ECO:0000313" key="3">
    <source>
        <dbReference type="EMBL" id="CAE8610266.1"/>
    </source>
</evidence>
<sequence>MTCESGGNSCTLNRDSPKKCGTSFASEYSGDSVLVDCTRRSYWSYRYQTVNYVKVGKASTFPTEVAKLQPAGVFFGASSDCPSGKTCKAYDGPTPALGIDTSSTPGPSSSQRASCYRPLAASSATSEDTGVAISMEDADGQALTVLGIDTKVALHGPFSYVSVQLTFQNPQDRTIEGRFRYVLPSGATVQRLAMNIRGSWMEGEVVEKAKAKAIWTSLLLQRRDPALMEQEQGNVFSAKVFPISARANVDLIVSYSVLVPMKNGVRRLVVPMAGLPAVTVLKTFVVVALASGEDVTVAQGPRGPLTANKTVAAGLTGYEQAASGVPTSDVNIEVSTGSDGSPAATATSTSNSNSNSTTTTRPTTTTITTPTTTPPTPPPPATSWMAGKYLVTRRGLNASEVGQPSARSRGGKWWFYVDSSASTADTFVARAVMLEAFLNQTLEKVAPTAVAVLAFDLDVVTLLPEASLGADLGRRAADALRARLPLGMTRLDRVLAHAARSGADFVVLLTDAMATLGDRGALLPRNLQGLPKTSKVFVLNFGNKMDLEVATEVAGVGGGRALSVAASSNASTAAARMSRAWDDLTAPIGNTGKIVGLTGGTAVYPAIFFDLQPDSEVVYFTIPESSMDLANISATSLQIGDQLLATPASTQASQTFSPLLQREGVRAELAVLAEKRTLSLNRTVQDSLAADMVLLSTTQRVLCPLTALLVLETEKDFERFGISRKARNDILIVTTQGVELERPSSAAFQKGVKELDAQEPENDLPDTDSFISSDSMQKSEQQPSVSTAQDSSGRLSKWVAAALVAVASLPTAGGLFGLERSWSLSVLSLAFLGVTVTLQGCFEERRYDDDSGYPEMRWLNMDTWAAQFLSNASQPSTRTRDEAQLWAQALAASNRTEDRVCYFLVLGRFKHVFFDIRLVRGDRKSFSCISSSALLVHPVFPTVLLPSASKKVSVASCLLPCLFSLCSPRSSVFRLGDHASIPSFAPWLWLKSSSLASSFGRDRVLSLDMHSHGHVVRGVPLIARTRTGYPVSSELVSAKVWLDTFSCPFDGKKTAFLLHGTFPALGPSRNAWRSWTSVSSTTSSQAIATLPCSCSWNTCSLWSTSAPGALCWAAPMINRSLHARIPVASDASLEEEAFASIGSVRGPVSKPLVMPARLKTSLVVGSHVRRTEDARPASSCALSKPWPLRPTFRLLPNVNNLVAKIPPNPTEFSEEFPLREIVEAVVDSDKKGPDPSIELPGQANLMSPDNNFELAKAIRLMSREGMPRKKDGAAGTPWPHFIASSTFEEWIPPRAGAGSSPDEKTKKLREWKSNSSGSSPSHAYGMIASFWLSDAALAIGDFRDVVFHMRCLSKMHSKFRMDLAISYERRLSDHIQLNLRSHFVMDMSNLLSHPVQSIMSELQLSSRRTKNFVPGKADLGEASAKGEGKGNAKNKQTTDPLPPAGSLLNVVKEIPAALHEPEKNCILAIRDSILDNRDSTY</sequence>
<gene>
    <name evidence="3" type="ORF">PGLA1383_LOCUS28092</name>
</gene>
<feature type="compositionally biased region" description="Polar residues" evidence="1">
    <location>
        <begin position="329"/>
        <end position="339"/>
    </location>
</feature>
<comment type="caution">
    <text evidence="3">The sequence shown here is derived from an EMBL/GenBank/DDBJ whole genome shotgun (WGS) entry which is preliminary data.</text>
</comment>
<feature type="region of interest" description="Disordered" evidence="1">
    <location>
        <begin position="1414"/>
        <end position="1444"/>
    </location>
</feature>
<dbReference type="Pfam" id="PF08487">
    <property type="entry name" value="VIT"/>
    <property type="match status" value="1"/>
</dbReference>
<dbReference type="PROSITE" id="PS51468">
    <property type="entry name" value="VIT"/>
    <property type="match status" value="1"/>
</dbReference>
<dbReference type="Gene3D" id="3.40.50.410">
    <property type="entry name" value="von Willebrand factor, type A domain"/>
    <property type="match status" value="1"/>
</dbReference>
<proteinExistence type="predicted"/>
<protein>
    <recommendedName>
        <fullName evidence="2">VIT domain-containing protein</fullName>
    </recommendedName>
</protein>
<feature type="compositionally biased region" description="Pro residues" evidence="1">
    <location>
        <begin position="372"/>
        <end position="381"/>
    </location>
</feature>
<dbReference type="Proteomes" id="UP000654075">
    <property type="component" value="Unassembled WGS sequence"/>
</dbReference>
<dbReference type="InterPro" id="IPR036465">
    <property type="entry name" value="vWFA_dom_sf"/>
</dbReference>
<organism evidence="3 4">
    <name type="scientific">Polarella glacialis</name>
    <name type="common">Dinoflagellate</name>
    <dbReference type="NCBI Taxonomy" id="89957"/>
    <lineage>
        <taxon>Eukaryota</taxon>
        <taxon>Sar</taxon>
        <taxon>Alveolata</taxon>
        <taxon>Dinophyceae</taxon>
        <taxon>Suessiales</taxon>
        <taxon>Suessiaceae</taxon>
        <taxon>Polarella</taxon>
    </lineage>
</organism>